<gene>
    <name evidence="9" type="ORF">B4U80_12446</name>
</gene>
<protein>
    <submittedName>
        <fullName evidence="9">Serine protease-like protein</fullName>
    </submittedName>
</protein>
<evidence type="ECO:0000256" key="1">
    <source>
        <dbReference type="ARBA" id="ARBA00004613"/>
    </source>
</evidence>
<evidence type="ECO:0000256" key="6">
    <source>
        <dbReference type="ARBA" id="ARBA00023157"/>
    </source>
</evidence>
<dbReference type="InterPro" id="IPR050127">
    <property type="entry name" value="Serine_Proteases_S1"/>
</dbReference>
<dbReference type="PANTHER" id="PTHR24264:SF65">
    <property type="entry name" value="SRCR DOMAIN-CONTAINING PROTEIN"/>
    <property type="match status" value="1"/>
</dbReference>
<comment type="similarity">
    <text evidence="7">Belongs to the peptidase S1 family. CLIP subfamily.</text>
</comment>
<feature type="domain" description="Peptidase S1" evidence="8">
    <location>
        <begin position="1"/>
        <end position="148"/>
    </location>
</feature>
<keyword evidence="2" id="KW-0964">Secreted</keyword>
<dbReference type="GO" id="GO:0006508">
    <property type="term" value="P:proteolysis"/>
    <property type="evidence" value="ECO:0007669"/>
    <property type="project" value="UniProtKB-KW"/>
</dbReference>
<dbReference type="Proteomes" id="UP000288716">
    <property type="component" value="Unassembled WGS sequence"/>
</dbReference>
<dbReference type="CDD" id="cd00190">
    <property type="entry name" value="Tryp_SPc"/>
    <property type="match status" value="1"/>
</dbReference>
<dbReference type="EMBL" id="NCKV01035969">
    <property type="protein sequence ID" value="RWS18679.1"/>
    <property type="molecule type" value="Genomic_DNA"/>
</dbReference>
<dbReference type="OrthoDB" id="6514235at2759"/>
<keyword evidence="3 9" id="KW-0645">Protease</keyword>
<organism evidence="9 10">
    <name type="scientific">Leptotrombidium deliense</name>
    <dbReference type="NCBI Taxonomy" id="299467"/>
    <lineage>
        <taxon>Eukaryota</taxon>
        <taxon>Metazoa</taxon>
        <taxon>Ecdysozoa</taxon>
        <taxon>Arthropoda</taxon>
        <taxon>Chelicerata</taxon>
        <taxon>Arachnida</taxon>
        <taxon>Acari</taxon>
        <taxon>Acariformes</taxon>
        <taxon>Trombidiformes</taxon>
        <taxon>Prostigmata</taxon>
        <taxon>Anystina</taxon>
        <taxon>Parasitengona</taxon>
        <taxon>Trombiculoidea</taxon>
        <taxon>Trombiculidae</taxon>
        <taxon>Leptotrombidium</taxon>
    </lineage>
</organism>
<accession>A0A443RUF1</accession>
<name>A0A443RUF1_9ACAR</name>
<evidence type="ECO:0000256" key="2">
    <source>
        <dbReference type="ARBA" id="ARBA00022525"/>
    </source>
</evidence>
<dbReference type="GO" id="GO:0004252">
    <property type="term" value="F:serine-type endopeptidase activity"/>
    <property type="evidence" value="ECO:0007669"/>
    <property type="project" value="InterPro"/>
</dbReference>
<comment type="caution">
    <text evidence="9">The sequence shown here is derived from an EMBL/GenBank/DDBJ whole genome shotgun (WGS) entry which is preliminary data.</text>
</comment>
<keyword evidence="5" id="KW-0720">Serine protease</keyword>
<dbReference type="VEuPathDB" id="VectorBase:LDEU013361"/>
<dbReference type="Gene3D" id="2.40.10.10">
    <property type="entry name" value="Trypsin-like serine proteases"/>
    <property type="match status" value="1"/>
</dbReference>
<keyword evidence="4" id="KW-0378">Hydrolase</keyword>
<dbReference type="InterPro" id="IPR033116">
    <property type="entry name" value="TRYPSIN_SER"/>
</dbReference>
<dbReference type="PROSITE" id="PS00135">
    <property type="entry name" value="TRYPSIN_SER"/>
    <property type="match status" value="1"/>
</dbReference>
<dbReference type="Pfam" id="PF00089">
    <property type="entry name" value="Trypsin"/>
    <property type="match status" value="1"/>
</dbReference>
<feature type="non-terminal residue" evidence="9">
    <location>
        <position position="1"/>
    </location>
</feature>
<dbReference type="InterPro" id="IPR009003">
    <property type="entry name" value="Peptidase_S1_PA"/>
</dbReference>
<keyword evidence="10" id="KW-1185">Reference proteome</keyword>
<evidence type="ECO:0000256" key="5">
    <source>
        <dbReference type="ARBA" id="ARBA00022825"/>
    </source>
</evidence>
<evidence type="ECO:0000313" key="9">
    <source>
        <dbReference type="EMBL" id="RWS18679.1"/>
    </source>
</evidence>
<dbReference type="InterPro" id="IPR043504">
    <property type="entry name" value="Peptidase_S1_PA_chymotrypsin"/>
</dbReference>
<dbReference type="PROSITE" id="PS50240">
    <property type="entry name" value="TRYPSIN_DOM"/>
    <property type="match status" value="1"/>
</dbReference>
<dbReference type="AlphaFoldDB" id="A0A443RUF1"/>
<comment type="subcellular location">
    <subcellularLocation>
        <location evidence="1">Secreted</location>
    </subcellularLocation>
</comment>
<keyword evidence="6" id="KW-1015">Disulfide bond</keyword>
<sequence length="149" mass="16113">GNFKYTTTGNGPDGTGVGPICLPEISSKDWDYKGQAKISGFGNTKHKGTAAEKLKFIEEKVLDDKLCERLYGRSNFPYDRKTMVCYGSLREGTATCQGDSGGPLVVLVKDHWIQKGIVSYGSACGAGGAPTVFARVKPYRPWIKKICGV</sequence>
<dbReference type="PANTHER" id="PTHR24264">
    <property type="entry name" value="TRYPSIN-RELATED"/>
    <property type="match status" value="1"/>
</dbReference>
<dbReference type="GO" id="GO:0005615">
    <property type="term" value="C:extracellular space"/>
    <property type="evidence" value="ECO:0007669"/>
    <property type="project" value="TreeGrafter"/>
</dbReference>
<evidence type="ECO:0000259" key="8">
    <source>
        <dbReference type="PROSITE" id="PS50240"/>
    </source>
</evidence>
<reference evidence="9 10" key="1">
    <citation type="journal article" date="2018" name="Gigascience">
        <title>Genomes of trombidid mites reveal novel predicted allergens and laterally-transferred genes associated with secondary metabolism.</title>
        <authorList>
            <person name="Dong X."/>
            <person name="Chaisiri K."/>
            <person name="Xia D."/>
            <person name="Armstrong S.D."/>
            <person name="Fang Y."/>
            <person name="Donnelly M.J."/>
            <person name="Kadowaki T."/>
            <person name="McGarry J.W."/>
            <person name="Darby A.C."/>
            <person name="Makepeace B.L."/>
        </authorList>
    </citation>
    <scope>NUCLEOTIDE SEQUENCE [LARGE SCALE GENOMIC DNA]</scope>
    <source>
        <strain evidence="9">UoL-UT</strain>
    </source>
</reference>
<dbReference type="SMART" id="SM00020">
    <property type="entry name" value="Tryp_SPc"/>
    <property type="match status" value="1"/>
</dbReference>
<evidence type="ECO:0000256" key="3">
    <source>
        <dbReference type="ARBA" id="ARBA00022670"/>
    </source>
</evidence>
<dbReference type="FunFam" id="2.40.10.10:FF:000002">
    <property type="entry name" value="Transmembrane protease serine"/>
    <property type="match status" value="1"/>
</dbReference>
<dbReference type="SUPFAM" id="SSF50494">
    <property type="entry name" value="Trypsin-like serine proteases"/>
    <property type="match status" value="1"/>
</dbReference>
<evidence type="ECO:0000256" key="7">
    <source>
        <dbReference type="ARBA" id="ARBA00024195"/>
    </source>
</evidence>
<dbReference type="STRING" id="299467.A0A443RUF1"/>
<evidence type="ECO:0000256" key="4">
    <source>
        <dbReference type="ARBA" id="ARBA00022801"/>
    </source>
</evidence>
<evidence type="ECO:0000313" key="10">
    <source>
        <dbReference type="Proteomes" id="UP000288716"/>
    </source>
</evidence>
<dbReference type="InterPro" id="IPR001254">
    <property type="entry name" value="Trypsin_dom"/>
</dbReference>
<proteinExistence type="inferred from homology"/>